<accession>A0A250WXJ5</accession>
<sequence>MLPAKSDYPHDLEADDSDSFLDGIDTPVEPVSDSEWKEIDEWADDDGVVESSLGVIPGSTVGNISDTPVESFSVNAVNNEENCMAGSSSSTCLGDDSSNLQREGPSAAEGINTCDPTAQQDDTDLKADSSSPSVDSTSPAQQPLDNDSSVILTKHYLRSNSSSYCEISHADADNAELQAVPLPPAQTSTALLIASEDHAAIPAQSMITAVRDHNRAESLSPSSIAAAENQHAEVPDPAGSISGAENQHDAEFPDPGSITTTAVADPSASLHKSVLIAEVLDPEKPSKELPSPTATTTKPHVTTMQEQHLPDDILTASSSTTSMSNSKSSWGWAAPAAWGLGALGGKLKEVAAGTVKEWSQSINELQQALAETATTSEDDEDDEVSEVQQEGEEAAPRLSADATAAIKVSNPPTSEDDSSDGATSKATSSTSNDQPAAGENEEKSTMRSGPGNTMRSGPGDTLQMRSLHLGVLKSGASKQDYDIVSTEAPSLVKIDRDDIVSTEAPSLVKIDRDDSADRTHLQGEELSERDAMAVVDEQVEQLTAGAAKALTSLGGLLSGVARGGWSVSQIIASKVQEATQEMSVGVSQDVQQLHQAATSSLMGAATGVSRIGDRLEKGLESVGRTAFVLLEEVAGQYAHSSALRSSHLIEEEPKTFEDFFSLYGGIQLCDEVTALSNECAKTCNKSRSRLDDGQKEHLDSLTMKLGEMFSGVSDDLHGTSITRTTEFGAGAASDGSTESVAEEAWMVLQERYEPIKYLVEDSLAKAQALISGSLDEKKHINKRDRSTKSGISEGIAALSPADHIIPVEDEGGDYNPSHYSLSSAMMASLSLRSCKRIAELTTAQVQLLLDSGLSLAAPSRGVSEPTGSQVPWPSEPASQCRLVSNQTRCMIKDVRAVVSGYMEAAHQVLLEVTTDTQNNSCLEDTPTTVSVPAAEVEINVDETESTATTIIAAVQSAGGREAIMTDAENGVLSGRGTVKCGLSSVIMGELKAAESSAVLRLIETYRGLLYCIVVRSLVTQVAVRLEDEK</sequence>
<keyword evidence="3" id="KW-1185">Reference proteome</keyword>
<feature type="compositionally biased region" description="Low complexity" evidence="1">
    <location>
        <begin position="128"/>
        <end position="139"/>
    </location>
</feature>
<feature type="region of interest" description="Disordered" evidence="1">
    <location>
        <begin position="229"/>
        <end position="262"/>
    </location>
</feature>
<dbReference type="Proteomes" id="UP000232323">
    <property type="component" value="Unassembled WGS sequence"/>
</dbReference>
<feature type="compositionally biased region" description="Polar residues" evidence="1">
    <location>
        <begin position="420"/>
        <end position="434"/>
    </location>
</feature>
<dbReference type="PANTHER" id="PTHR36011">
    <property type="entry name" value="BAT2 DOMAIN PROTEIN"/>
    <property type="match status" value="1"/>
</dbReference>
<feature type="region of interest" description="Disordered" evidence="1">
    <location>
        <begin position="281"/>
        <end position="307"/>
    </location>
</feature>
<reference evidence="2 3" key="1">
    <citation type="submission" date="2017-08" db="EMBL/GenBank/DDBJ databases">
        <title>Acidophilic green algal genome provides insights into adaptation to an acidic environment.</title>
        <authorList>
            <person name="Hirooka S."/>
            <person name="Hirose Y."/>
            <person name="Kanesaki Y."/>
            <person name="Higuchi S."/>
            <person name="Fujiwara T."/>
            <person name="Onuma R."/>
            <person name="Era A."/>
            <person name="Ohbayashi R."/>
            <person name="Uzuka A."/>
            <person name="Nozaki H."/>
            <person name="Yoshikawa H."/>
            <person name="Miyagishima S.Y."/>
        </authorList>
    </citation>
    <scope>NUCLEOTIDE SEQUENCE [LARGE SCALE GENOMIC DNA]</scope>
    <source>
        <strain evidence="2 3">NIES-2499</strain>
    </source>
</reference>
<proteinExistence type="predicted"/>
<gene>
    <name evidence="2" type="ORF">CEUSTIGMA_g2695.t1</name>
</gene>
<dbReference type="AlphaFoldDB" id="A0A250WXJ5"/>
<dbReference type="PANTHER" id="PTHR36011:SF1">
    <property type="entry name" value="BAT2 DOMAIN PROTEIN"/>
    <property type="match status" value="1"/>
</dbReference>
<protein>
    <submittedName>
        <fullName evidence="2">Uncharacterized protein</fullName>
    </submittedName>
</protein>
<feature type="compositionally biased region" description="Low complexity" evidence="1">
    <location>
        <begin position="293"/>
        <end position="303"/>
    </location>
</feature>
<organism evidence="2 3">
    <name type="scientific">Chlamydomonas eustigma</name>
    <dbReference type="NCBI Taxonomy" id="1157962"/>
    <lineage>
        <taxon>Eukaryota</taxon>
        <taxon>Viridiplantae</taxon>
        <taxon>Chlorophyta</taxon>
        <taxon>core chlorophytes</taxon>
        <taxon>Chlorophyceae</taxon>
        <taxon>CS clade</taxon>
        <taxon>Chlamydomonadales</taxon>
        <taxon>Chlamydomonadaceae</taxon>
        <taxon>Chlamydomonas</taxon>
    </lineage>
</organism>
<feature type="region of interest" description="Disordered" evidence="1">
    <location>
        <begin position="1"/>
        <end position="34"/>
    </location>
</feature>
<feature type="region of interest" description="Disordered" evidence="1">
    <location>
        <begin position="369"/>
        <end position="462"/>
    </location>
</feature>
<feature type="compositionally biased region" description="Polar residues" evidence="1">
    <location>
        <begin position="446"/>
        <end position="455"/>
    </location>
</feature>
<feature type="region of interest" description="Disordered" evidence="1">
    <location>
        <begin position="83"/>
        <end position="148"/>
    </location>
</feature>
<evidence type="ECO:0000256" key="1">
    <source>
        <dbReference type="SAM" id="MobiDB-lite"/>
    </source>
</evidence>
<dbReference type="OrthoDB" id="546800at2759"/>
<name>A0A250WXJ5_9CHLO</name>
<evidence type="ECO:0000313" key="2">
    <source>
        <dbReference type="EMBL" id="GAX75250.1"/>
    </source>
</evidence>
<comment type="caution">
    <text evidence="2">The sequence shown here is derived from an EMBL/GenBank/DDBJ whole genome shotgun (WGS) entry which is preliminary data.</text>
</comment>
<feature type="compositionally biased region" description="Acidic residues" evidence="1">
    <location>
        <begin position="376"/>
        <end position="393"/>
    </location>
</feature>
<evidence type="ECO:0000313" key="3">
    <source>
        <dbReference type="Proteomes" id="UP000232323"/>
    </source>
</evidence>
<feature type="compositionally biased region" description="Low complexity" evidence="1">
    <location>
        <begin position="86"/>
        <end position="98"/>
    </location>
</feature>
<dbReference type="EMBL" id="BEGY01000011">
    <property type="protein sequence ID" value="GAX75250.1"/>
    <property type="molecule type" value="Genomic_DNA"/>
</dbReference>